<reference evidence="2" key="2">
    <citation type="submission" date="2016-10" db="EMBL/GenBank/DDBJ databases">
        <authorList>
            <person name="See-Too W.S."/>
        </authorList>
    </citation>
    <scope>NUCLEOTIDE SEQUENCE [LARGE SCALE GENOMIC DNA]</scope>
    <source>
        <strain evidence="2">DSM 24743</strain>
    </source>
</reference>
<evidence type="ECO:0000313" key="1">
    <source>
        <dbReference type="EMBL" id="ANU12635.1"/>
    </source>
</evidence>
<name>A0A1C7DME5_9BACL</name>
<evidence type="ECO:0000313" key="2">
    <source>
        <dbReference type="Proteomes" id="UP000092687"/>
    </source>
</evidence>
<dbReference type="OrthoDB" id="2352329at2"/>
<reference evidence="2" key="1">
    <citation type="submission" date="2016-07" db="EMBL/GenBank/DDBJ databases">
        <authorList>
            <person name="See-Too W.S."/>
        </authorList>
    </citation>
    <scope>NUCLEOTIDE SEQUENCE [LARGE SCALE GENOMIC DNA]</scope>
    <source>
        <strain evidence="2">DSM 24743</strain>
    </source>
</reference>
<keyword evidence="2" id="KW-1185">Reference proteome</keyword>
<organism evidence="1 2">
    <name type="scientific">Planococcus halocryophilus</name>
    <dbReference type="NCBI Taxonomy" id="1215089"/>
    <lineage>
        <taxon>Bacteria</taxon>
        <taxon>Bacillati</taxon>
        <taxon>Bacillota</taxon>
        <taxon>Bacilli</taxon>
        <taxon>Bacillales</taxon>
        <taxon>Caryophanaceae</taxon>
        <taxon>Planococcus</taxon>
    </lineage>
</organism>
<sequence length="161" mass="18583">MKWEDKIFAEKALKHLLIGSQIDGVRFGSEPGMVYIYFAHYSEQDPGIIWLLIEIKKVTVFANLEQLKTASKESLKELDDKESFQLFFENRREKVKDVWLGSESPHLCILLESGKVLYVNGEDENYECWQIGDGYGYVEDEWLVVAVPGNAIAVWSPEEFK</sequence>
<accession>A0A1C7DME5</accession>
<proteinExistence type="predicted"/>
<dbReference type="Proteomes" id="UP000092687">
    <property type="component" value="Chromosome"/>
</dbReference>
<dbReference type="EMBL" id="CP016537">
    <property type="protein sequence ID" value="ANU12635.1"/>
    <property type="molecule type" value="Genomic_DNA"/>
</dbReference>
<protein>
    <submittedName>
        <fullName evidence="1">Uncharacterized protein</fullName>
    </submittedName>
</protein>
<gene>
    <name evidence="1" type="ORF">BBI08_01760</name>
</gene>
<dbReference type="AlphaFoldDB" id="A0A1C7DME5"/>
<dbReference type="KEGG" id="phc:BBI08_01760"/>
<dbReference type="RefSeq" id="WP_008497258.1">
    <property type="nucleotide sequence ID" value="NZ_CP016537.2"/>
</dbReference>